<dbReference type="Pfam" id="PF08240">
    <property type="entry name" value="ADH_N"/>
    <property type="match status" value="1"/>
</dbReference>
<dbReference type="InterPro" id="IPR013154">
    <property type="entry name" value="ADH-like_N"/>
</dbReference>
<dbReference type="RefSeq" id="WP_284487009.1">
    <property type="nucleotide sequence ID" value="NZ_JASNJE010000030.1"/>
</dbReference>
<keyword evidence="4" id="KW-1185">Reference proteome</keyword>
<dbReference type="Gene3D" id="3.90.180.10">
    <property type="entry name" value="Medium-chain alcohol dehydrogenases, catalytic domain"/>
    <property type="match status" value="1"/>
</dbReference>
<keyword evidence="1" id="KW-0521">NADP</keyword>
<dbReference type="CDD" id="cd08253">
    <property type="entry name" value="zeta_crystallin"/>
    <property type="match status" value="1"/>
</dbReference>
<dbReference type="Proteomes" id="UP001227126">
    <property type="component" value="Unassembled WGS sequence"/>
</dbReference>
<dbReference type="SUPFAM" id="SSF51735">
    <property type="entry name" value="NAD(P)-binding Rossmann-fold domains"/>
    <property type="match status" value="1"/>
</dbReference>
<evidence type="ECO:0000313" key="3">
    <source>
        <dbReference type="EMBL" id="MDK3075078.1"/>
    </source>
</evidence>
<sequence length="329" mass="34277">MKAITYSSFGQARDVLRLSDIDTPAPAAGEVTVDLAFSGVNPSDVKARAGSRPGVAKPPFPLIVPHSDGSGVISAIGTGVDPARIGQRVWIWNGQWRRAFGTAATQITLPEDQCAPLPDKTDFETGACLGIPGLTACFTVFSGGDVADKTLLIQGGAGTVGLLAVQLAKWGGAHVIATAHGPGMDRARAAGADVVLDYSAPDLATRLLAANQGRPVDRIIEVEFGANIATDSEVIAENGVICAYGSALNMTPELPFYPLLFKAVTIEIALIYLLTPTQRAQTIARLTDALTEGALHCPIQRIYPLTDCAAAHVAVETGQRTGAILLQTA</sequence>
<dbReference type="PANTHER" id="PTHR44154:SF1">
    <property type="entry name" value="QUINONE OXIDOREDUCTASE"/>
    <property type="match status" value="1"/>
</dbReference>
<dbReference type="InterPro" id="IPR011032">
    <property type="entry name" value="GroES-like_sf"/>
</dbReference>
<dbReference type="Pfam" id="PF00107">
    <property type="entry name" value="ADH_zinc_N"/>
    <property type="match status" value="1"/>
</dbReference>
<feature type="domain" description="Enoyl reductase (ER)" evidence="2">
    <location>
        <begin position="11"/>
        <end position="326"/>
    </location>
</feature>
<dbReference type="InterPro" id="IPR036291">
    <property type="entry name" value="NAD(P)-bd_dom_sf"/>
</dbReference>
<name>A0ABT7FJG7_9RHOB</name>
<dbReference type="InterPro" id="IPR051603">
    <property type="entry name" value="Zinc-ADH_QOR/CCCR"/>
</dbReference>
<dbReference type="PANTHER" id="PTHR44154">
    <property type="entry name" value="QUINONE OXIDOREDUCTASE"/>
    <property type="match status" value="1"/>
</dbReference>
<dbReference type="EMBL" id="JASNJE010000030">
    <property type="protein sequence ID" value="MDK3075078.1"/>
    <property type="molecule type" value="Genomic_DNA"/>
</dbReference>
<reference evidence="3 4" key="1">
    <citation type="submission" date="2023-05" db="EMBL/GenBank/DDBJ databases">
        <title>Sedimentitalea sp. nov. JM2-8.</title>
        <authorList>
            <person name="Huang J."/>
        </authorList>
    </citation>
    <scope>NUCLEOTIDE SEQUENCE [LARGE SCALE GENOMIC DNA]</scope>
    <source>
        <strain evidence="3 4">JM2-8</strain>
    </source>
</reference>
<dbReference type="SMART" id="SM00829">
    <property type="entry name" value="PKS_ER"/>
    <property type="match status" value="1"/>
</dbReference>
<dbReference type="InterPro" id="IPR013149">
    <property type="entry name" value="ADH-like_C"/>
</dbReference>
<evidence type="ECO:0000256" key="1">
    <source>
        <dbReference type="ARBA" id="ARBA00022857"/>
    </source>
</evidence>
<evidence type="ECO:0000259" key="2">
    <source>
        <dbReference type="SMART" id="SM00829"/>
    </source>
</evidence>
<gene>
    <name evidence="3" type="ORF">QO034_18475</name>
</gene>
<protein>
    <submittedName>
        <fullName evidence="3">NADPH:quinone reductase</fullName>
    </submittedName>
</protein>
<dbReference type="InterPro" id="IPR020843">
    <property type="entry name" value="ER"/>
</dbReference>
<organism evidence="3 4">
    <name type="scientific">Sedimentitalea xiamensis</name>
    <dbReference type="NCBI Taxonomy" id="3050037"/>
    <lineage>
        <taxon>Bacteria</taxon>
        <taxon>Pseudomonadati</taxon>
        <taxon>Pseudomonadota</taxon>
        <taxon>Alphaproteobacteria</taxon>
        <taxon>Rhodobacterales</taxon>
        <taxon>Paracoccaceae</taxon>
        <taxon>Sedimentitalea</taxon>
    </lineage>
</organism>
<accession>A0ABT7FJG7</accession>
<proteinExistence type="predicted"/>
<comment type="caution">
    <text evidence="3">The sequence shown here is derived from an EMBL/GenBank/DDBJ whole genome shotgun (WGS) entry which is preliminary data.</text>
</comment>
<evidence type="ECO:0000313" key="4">
    <source>
        <dbReference type="Proteomes" id="UP001227126"/>
    </source>
</evidence>
<dbReference type="Gene3D" id="3.40.50.720">
    <property type="entry name" value="NAD(P)-binding Rossmann-like Domain"/>
    <property type="match status" value="1"/>
</dbReference>
<dbReference type="SUPFAM" id="SSF50129">
    <property type="entry name" value="GroES-like"/>
    <property type="match status" value="1"/>
</dbReference>